<dbReference type="OMA" id="MTMEEFC"/>
<dbReference type="Gene3D" id="6.10.280.70">
    <property type="match status" value="1"/>
</dbReference>
<feature type="region of interest" description="Disordered" evidence="10">
    <location>
        <begin position="605"/>
        <end position="635"/>
    </location>
</feature>
<feature type="compositionally biased region" description="Basic and acidic residues" evidence="10">
    <location>
        <begin position="317"/>
        <end position="331"/>
    </location>
</feature>
<evidence type="ECO:0000256" key="9">
    <source>
        <dbReference type="ARBA" id="ARBA00023136"/>
    </source>
</evidence>
<feature type="region of interest" description="Disordered" evidence="10">
    <location>
        <begin position="172"/>
        <end position="251"/>
    </location>
</feature>
<dbReference type="RefSeq" id="XP_017024421.1">
    <property type="nucleotide sequence ID" value="XM_017168932.3"/>
</dbReference>
<gene>
    <name evidence="12" type="primary">knon</name>
</gene>
<feature type="compositionally biased region" description="Low complexity" evidence="10">
    <location>
        <begin position="304"/>
        <end position="316"/>
    </location>
</feature>
<dbReference type="PANTHER" id="PTHR12700">
    <property type="entry name" value="ATP SYNTHASE SUBUNIT D, MITOCHONDRIAL"/>
    <property type="match status" value="1"/>
</dbReference>
<feature type="compositionally biased region" description="Basic and acidic residues" evidence="10">
    <location>
        <begin position="341"/>
        <end position="358"/>
    </location>
</feature>
<dbReference type="GO" id="GO:0015078">
    <property type="term" value="F:proton transmembrane transporter activity"/>
    <property type="evidence" value="ECO:0007669"/>
    <property type="project" value="InterPro"/>
</dbReference>
<dbReference type="SUPFAM" id="SSF161065">
    <property type="entry name" value="ATP synthase D chain-like"/>
    <property type="match status" value="1"/>
</dbReference>
<name>A0A6P4INM2_DROKI</name>
<evidence type="ECO:0000313" key="11">
    <source>
        <dbReference type="Proteomes" id="UP001652661"/>
    </source>
</evidence>
<dbReference type="InterPro" id="IPR008689">
    <property type="entry name" value="ATP_synth_F0_dsu_mt"/>
</dbReference>
<feature type="region of interest" description="Disordered" evidence="10">
    <location>
        <begin position="284"/>
        <end position="525"/>
    </location>
</feature>
<dbReference type="GO" id="GO:0015986">
    <property type="term" value="P:proton motive force-driven ATP synthesis"/>
    <property type="evidence" value="ECO:0007669"/>
    <property type="project" value="InterPro"/>
</dbReference>
<reference evidence="11" key="1">
    <citation type="submission" date="2025-05" db="UniProtKB">
        <authorList>
            <consortium name="RefSeq"/>
        </authorList>
    </citation>
    <scope>NUCLEOTIDE SEQUENCE [LARGE SCALE GENOMIC DNA]</scope>
    <source>
        <strain evidence="11">14028-0561.14</strain>
    </source>
</reference>
<keyword evidence="7" id="KW-0406">Ion transport</keyword>
<feature type="compositionally biased region" description="Basic and acidic residues" evidence="10">
    <location>
        <begin position="370"/>
        <end position="408"/>
    </location>
</feature>
<keyword evidence="4" id="KW-0138">CF(0)</keyword>
<evidence type="ECO:0000256" key="5">
    <source>
        <dbReference type="ARBA" id="ARBA00022781"/>
    </source>
</evidence>
<keyword evidence="8" id="KW-0496">Mitochondrion</keyword>
<feature type="compositionally biased region" description="Low complexity" evidence="10">
    <location>
        <begin position="212"/>
        <end position="237"/>
    </location>
</feature>
<organism evidence="11 12">
    <name type="scientific">Drosophila kikkawai</name>
    <name type="common">Fruit fly</name>
    <dbReference type="NCBI Taxonomy" id="30033"/>
    <lineage>
        <taxon>Eukaryota</taxon>
        <taxon>Metazoa</taxon>
        <taxon>Ecdysozoa</taxon>
        <taxon>Arthropoda</taxon>
        <taxon>Hexapoda</taxon>
        <taxon>Insecta</taxon>
        <taxon>Pterygota</taxon>
        <taxon>Neoptera</taxon>
        <taxon>Endopterygota</taxon>
        <taxon>Diptera</taxon>
        <taxon>Brachycera</taxon>
        <taxon>Muscomorpha</taxon>
        <taxon>Ephydroidea</taxon>
        <taxon>Drosophilidae</taxon>
        <taxon>Drosophila</taxon>
        <taxon>Sophophora</taxon>
    </lineage>
</organism>
<dbReference type="Proteomes" id="UP001652661">
    <property type="component" value="Chromosome 2R"/>
</dbReference>
<proteinExistence type="inferred from homology"/>
<sequence>MWEKLVNCIKGGAGFSQKQGCQAVQMADLMKQVPPNQLKQFKIFAKKHEEYKERVRKYPESLPAIDWEYYRQNVRPEFVSWVKTYESKYDKLHSLFENRHTLVDHKRYFQLVDKESKEVQKEIRDFKDASNKRIEKLTEQLEFLKSLKPYEEMTMEEFCYASPHLAPDFINKPTFWPHTPEEQMPGPSDPEAAAALHEEEHEPPEPPKKASPPEAESAPEKPAAVAAPEKPAAVAAPEKPPDDTKEIVEAKGSEIAEKATKLAKDLLEKATVLLYTLKEKMSAMAKDVQKKAEAAKAARKEAAGKTSDTDSTSSDPSDQKMLDSFSERDSKPNICNQTIIRSEEEARNPEVKARHADLTIEAEPCESEEERIRQKTRDLERRRQKEEQRERDGISQEVPDPCKPKEEEPVCEAQSDLCESKEEPICETLQDPWKPKEEPVCEAQPDPCESNEPDICQDQPDPCKEEEPECKSEPDPCKPKEVEPKQTEQDYISPSKCSEDDHKKDKKKQPTKPGDKPKESASLTEKIEGMYQKLIMGQVAKFKDPMGDEKATISGAVEVGPVYKDPNQIVQLLAEKKEAKEAEAKEAARIEEAVKPADVKPITIYPKREISAKPKTQVPEKTKKSSEELAKDVHSMAQGAASLLSDASNILSDLKKNKEVRIEVLEQAYISAQKQALSGLAEASKAVNAANKLAKRSREAPGEVSSQDLAMAEKHAAVAKNLANHAVALKDEIARVLKDLKKKA</sequence>
<feature type="compositionally biased region" description="Basic and acidic residues" evidence="10">
    <location>
        <begin position="239"/>
        <end position="251"/>
    </location>
</feature>
<feature type="compositionally biased region" description="Basic and acidic residues" evidence="10">
    <location>
        <begin position="461"/>
        <end position="488"/>
    </location>
</feature>
<dbReference type="InterPro" id="IPR036228">
    <property type="entry name" value="ATP_synth_F0_dsu_sf_mt"/>
</dbReference>
<keyword evidence="5" id="KW-0375">Hydrogen ion transport</keyword>
<dbReference type="GO" id="GO:0005743">
    <property type="term" value="C:mitochondrial inner membrane"/>
    <property type="evidence" value="ECO:0007669"/>
    <property type="project" value="UniProtKB-SubCell"/>
</dbReference>
<keyword evidence="3" id="KW-0813">Transport</keyword>
<keyword evidence="6" id="KW-0999">Mitochondrion inner membrane</keyword>
<reference evidence="12" key="2">
    <citation type="submission" date="2025-08" db="UniProtKB">
        <authorList>
            <consortium name="RefSeq"/>
        </authorList>
    </citation>
    <scope>IDENTIFICATION</scope>
    <source>
        <strain evidence="12">14028-0561.14</strain>
        <tissue evidence="12">Whole fly</tissue>
    </source>
</reference>
<evidence type="ECO:0000256" key="2">
    <source>
        <dbReference type="ARBA" id="ARBA00006842"/>
    </source>
</evidence>
<comment type="similarity">
    <text evidence="2">Belongs to the ATPase d subunit family.</text>
</comment>
<evidence type="ECO:0000313" key="12">
    <source>
        <dbReference type="RefSeq" id="XP_017024421.1"/>
    </source>
</evidence>
<accession>A0A6P4INM2</accession>
<protein>
    <submittedName>
        <fullName evidence="12">Triadin</fullName>
    </submittedName>
</protein>
<dbReference type="OrthoDB" id="35799at2759"/>
<comment type="subcellular location">
    <subcellularLocation>
        <location evidence="1">Mitochondrion inner membrane</location>
    </subcellularLocation>
</comment>
<feature type="compositionally biased region" description="Basic and acidic residues" evidence="10">
    <location>
        <begin position="196"/>
        <end position="208"/>
    </location>
</feature>
<dbReference type="Pfam" id="PF05873">
    <property type="entry name" value="Mt_ATP-synt_D"/>
    <property type="match status" value="1"/>
</dbReference>
<evidence type="ECO:0000256" key="1">
    <source>
        <dbReference type="ARBA" id="ARBA00004273"/>
    </source>
</evidence>
<keyword evidence="9" id="KW-0472">Membrane</keyword>
<feature type="compositionally biased region" description="Basic and acidic residues" evidence="10">
    <location>
        <begin position="606"/>
        <end position="634"/>
    </location>
</feature>
<evidence type="ECO:0000256" key="10">
    <source>
        <dbReference type="SAM" id="MobiDB-lite"/>
    </source>
</evidence>
<evidence type="ECO:0000256" key="4">
    <source>
        <dbReference type="ARBA" id="ARBA00022547"/>
    </source>
</evidence>
<evidence type="ECO:0000256" key="3">
    <source>
        <dbReference type="ARBA" id="ARBA00022448"/>
    </source>
</evidence>
<feature type="compositionally biased region" description="Basic and acidic residues" evidence="10">
    <location>
        <begin position="284"/>
        <end position="303"/>
    </location>
</feature>
<evidence type="ECO:0000256" key="7">
    <source>
        <dbReference type="ARBA" id="ARBA00023065"/>
    </source>
</evidence>
<evidence type="ECO:0000256" key="6">
    <source>
        <dbReference type="ARBA" id="ARBA00022792"/>
    </source>
</evidence>
<keyword evidence="11" id="KW-1185">Reference proteome</keyword>
<dbReference type="GO" id="GO:0045259">
    <property type="term" value="C:proton-transporting ATP synthase complex"/>
    <property type="evidence" value="ECO:0007669"/>
    <property type="project" value="UniProtKB-KW"/>
</dbReference>
<evidence type="ECO:0000256" key="8">
    <source>
        <dbReference type="ARBA" id="ARBA00023128"/>
    </source>
</evidence>
<dbReference type="AlphaFoldDB" id="A0A6P4INM2"/>